<dbReference type="Pfam" id="PF13555">
    <property type="entry name" value="AAA_29"/>
    <property type="match status" value="1"/>
</dbReference>
<dbReference type="RefSeq" id="WP_191718582.1">
    <property type="nucleotide sequence ID" value="NZ_JACSQP010000004.1"/>
</dbReference>
<gene>
    <name evidence="3" type="ORF">H9651_06965</name>
</gene>
<reference evidence="3 4" key="1">
    <citation type="submission" date="2020-08" db="EMBL/GenBank/DDBJ databases">
        <title>A Genomic Blueprint of the Chicken Gut Microbiome.</title>
        <authorList>
            <person name="Gilroy R."/>
            <person name="Ravi A."/>
            <person name="Getino M."/>
            <person name="Pursley I."/>
            <person name="Horton D.L."/>
            <person name="Alikhan N.-F."/>
            <person name="Baker D."/>
            <person name="Gharbi K."/>
            <person name="Hall N."/>
            <person name="Watson M."/>
            <person name="Adriaenssens E.M."/>
            <person name="Foster-Nyarko E."/>
            <person name="Jarju S."/>
            <person name="Secka A."/>
            <person name="Antonio M."/>
            <person name="Oren A."/>
            <person name="Chaudhuri R."/>
            <person name="La Ragione R.M."/>
            <person name="Hildebrand F."/>
            <person name="Pallen M.J."/>
        </authorList>
    </citation>
    <scope>NUCLEOTIDE SEQUENCE [LARGE SCALE GENOMIC DNA]</scope>
    <source>
        <strain evidence="3 4">Sa4CUA7</strain>
    </source>
</reference>
<dbReference type="Proteomes" id="UP000648352">
    <property type="component" value="Unassembled WGS sequence"/>
</dbReference>
<dbReference type="Gene3D" id="3.40.50.300">
    <property type="entry name" value="P-loop containing nucleotide triphosphate hydrolases"/>
    <property type="match status" value="1"/>
</dbReference>
<protein>
    <recommendedName>
        <fullName evidence="5">AAA family ATPase</fullName>
    </recommendedName>
</protein>
<name>A0ABR8S2Q8_9MICO</name>
<evidence type="ECO:0008006" key="5">
    <source>
        <dbReference type="Google" id="ProtNLM"/>
    </source>
</evidence>
<feature type="region of interest" description="Disordered" evidence="2">
    <location>
        <begin position="610"/>
        <end position="632"/>
    </location>
</feature>
<sequence length="1133" mass="125649">MTDVTLAAHSARPLIPDTHWRIEQIQVINWGGFHQKTTTFEFHPDATIVTGASGVGKSTVLDAYLALMMPSDVAFNGASNAAAGGRVRGTDQRSLRTYLKGKTDDTVEAGVTVDKSLRGQGKPTWGAVGATFIADTGSRFTVVRSYFVPSSASRDGDILKRMMTIPGTFDVGDLYEFARIGSESYPAKALKARWPELRIYGSYEEFSQALFSRLGIGQSGDGAKALDLLARIQSGTMSRTVDELYKKLVIELPETFKVADEAIATFDELDEMYRKMEVSQQQADLLAPIVELHEQMAVAQIDIAQARALGAVDAHDTPAGLWRLRTHVRILDAEADQLREQIVTTDEQLRAARAVTLAQEEALDLAKAEYAAGGGDRDRQLTVEIAAHEAEAESRRRTRVRLEEPLAVLDATIDTEQDFLRLQADARAFPALAQMQERDLRDARDRMLGEEVPLGDAKVRIRGELRSLEGRTSRIDKSMIERRLLVSEASGIPVTDLPYVAELIDIADGEEGWRHAVETILSASARLMLIPAELQDHFSQAIEPLHISPRLHFDGVVRGNNPRTTLLDPEKVAGKLVYQDSPYQGWVIDHIADPSRNALCVQMPSQLRGDGLRVTPSGQTRRGTRGAHGVNSSRPIVGFDNADIRRQFEREARDIDEALAVSLDARVGIERQISDLRSRGNAYEKTLFFGWTDVDVQTPVTLGAMLQKQQADLLAADGALATLKTQVEEMAAAVGIAQRHQHKLEEVRKDLGVAHEKNVDVVDEAKTALWALEDDTTVVLEDALNAKVDAAWQRILAGEEATSQTWKVNLKRLSDHLGDEVARAASVEQSAVQQLERTFHSFQNQWYDPTRGASLASYREYLGILEEITRVGIHQQREQWRRSALQWSGKSLRLLGSAMSSSVDEIGARLDSVNAILEKLPFGPSDGRLRIEMRRLAPQTVTTFRRELESFRKLATTSTTDEELVARFAQMREFIARIRRRDDPALNPTQRETVAREDILDVRRHVEITARELDRDSEPTAEYSSLAGKSGGEMQELVAFIVGAALRFQLGDELGQLPRFAPVFLDEGFIKADSEYAGRAVEAWKGLGFQLIVGAPLDKYTGLEPHVARTIVISKNRETGHSFVDHVHHIGAL</sequence>
<feature type="coiled-coil region" evidence="1">
    <location>
        <begin position="328"/>
        <end position="355"/>
    </location>
</feature>
<dbReference type="Pfam" id="PF13558">
    <property type="entry name" value="SbcC_Walker_B"/>
    <property type="match status" value="1"/>
</dbReference>
<evidence type="ECO:0000256" key="2">
    <source>
        <dbReference type="SAM" id="MobiDB-lite"/>
    </source>
</evidence>
<comment type="caution">
    <text evidence="3">The sequence shown here is derived from an EMBL/GenBank/DDBJ whole genome shotgun (WGS) entry which is preliminary data.</text>
</comment>
<organism evidence="3 4">
    <name type="scientific">Microbacterium pullorum</name>
    <dbReference type="NCBI Taxonomy" id="2762236"/>
    <lineage>
        <taxon>Bacteria</taxon>
        <taxon>Bacillati</taxon>
        <taxon>Actinomycetota</taxon>
        <taxon>Actinomycetes</taxon>
        <taxon>Micrococcales</taxon>
        <taxon>Microbacteriaceae</taxon>
        <taxon>Microbacterium</taxon>
    </lineage>
</organism>
<evidence type="ECO:0000313" key="3">
    <source>
        <dbReference type="EMBL" id="MBD7957374.1"/>
    </source>
</evidence>
<evidence type="ECO:0000256" key="1">
    <source>
        <dbReference type="SAM" id="Coils"/>
    </source>
</evidence>
<accession>A0ABR8S2Q8</accession>
<keyword evidence="1" id="KW-0175">Coiled coil</keyword>
<proteinExistence type="predicted"/>
<evidence type="ECO:0000313" key="4">
    <source>
        <dbReference type="Proteomes" id="UP000648352"/>
    </source>
</evidence>
<dbReference type="SUPFAM" id="SSF52540">
    <property type="entry name" value="P-loop containing nucleoside triphosphate hydrolases"/>
    <property type="match status" value="1"/>
</dbReference>
<dbReference type="InterPro" id="IPR027417">
    <property type="entry name" value="P-loop_NTPase"/>
</dbReference>
<keyword evidence="4" id="KW-1185">Reference proteome</keyword>
<dbReference type="EMBL" id="JACSQP010000004">
    <property type="protein sequence ID" value="MBD7957374.1"/>
    <property type="molecule type" value="Genomic_DNA"/>
</dbReference>